<evidence type="ECO:0000256" key="9">
    <source>
        <dbReference type="SAM" id="Phobius"/>
    </source>
</evidence>
<dbReference type="EMBL" id="JMGO02000004">
    <property type="protein sequence ID" value="KXU80138.1"/>
    <property type="molecule type" value="Genomic_DNA"/>
</dbReference>
<comment type="similarity">
    <text evidence="7">Belongs to the methyl-accepting chemotaxis (MCP) protein family.</text>
</comment>
<evidence type="ECO:0000313" key="13">
    <source>
        <dbReference type="Proteomes" id="UP000078435"/>
    </source>
</evidence>
<dbReference type="PROSITE" id="PS50885">
    <property type="entry name" value="HAMP"/>
    <property type="match status" value="1"/>
</dbReference>
<evidence type="ECO:0000256" key="2">
    <source>
        <dbReference type="ARBA" id="ARBA00022475"/>
    </source>
</evidence>
<dbReference type="PROSITE" id="PS50111">
    <property type="entry name" value="CHEMOTAXIS_TRANSDUC_2"/>
    <property type="match status" value="1"/>
</dbReference>
<dbReference type="GO" id="GO:0006935">
    <property type="term" value="P:chemotaxis"/>
    <property type="evidence" value="ECO:0007669"/>
    <property type="project" value="InterPro"/>
</dbReference>
<evidence type="ECO:0000256" key="3">
    <source>
        <dbReference type="ARBA" id="ARBA00022692"/>
    </source>
</evidence>
<organism evidence="12 13">
    <name type="scientific">Aeromonas enteropelogenes</name>
    <name type="common">Aeromonas trota</name>
    <dbReference type="NCBI Taxonomy" id="29489"/>
    <lineage>
        <taxon>Bacteria</taxon>
        <taxon>Pseudomonadati</taxon>
        <taxon>Pseudomonadota</taxon>
        <taxon>Gammaproteobacteria</taxon>
        <taxon>Aeromonadales</taxon>
        <taxon>Aeromonadaceae</taxon>
        <taxon>Aeromonas</taxon>
    </lineage>
</organism>
<dbReference type="CDD" id="cd06225">
    <property type="entry name" value="HAMP"/>
    <property type="match status" value="1"/>
</dbReference>
<evidence type="ECO:0000256" key="8">
    <source>
        <dbReference type="PROSITE-ProRule" id="PRU00284"/>
    </source>
</evidence>
<evidence type="ECO:0000256" key="4">
    <source>
        <dbReference type="ARBA" id="ARBA00022989"/>
    </source>
</evidence>
<dbReference type="SMART" id="SM01049">
    <property type="entry name" value="Cache_2"/>
    <property type="match status" value="1"/>
</dbReference>
<dbReference type="SMART" id="SM00283">
    <property type="entry name" value="MA"/>
    <property type="match status" value="1"/>
</dbReference>
<dbReference type="InterPro" id="IPR003660">
    <property type="entry name" value="HAMP_dom"/>
</dbReference>
<evidence type="ECO:0000256" key="6">
    <source>
        <dbReference type="ARBA" id="ARBA00023224"/>
    </source>
</evidence>
<dbReference type="GO" id="GO:0007165">
    <property type="term" value="P:signal transduction"/>
    <property type="evidence" value="ECO:0007669"/>
    <property type="project" value="UniProtKB-KW"/>
</dbReference>
<dbReference type="Pfam" id="PF17200">
    <property type="entry name" value="sCache_2"/>
    <property type="match status" value="1"/>
</dbReference>
<dbReference type="InterPro" id="IPR004089">
    <property type="entry name" value="MCPsignal_dom"/>
</dbReference>
<keyword evidence="2" id="KW-1003">Cell membrane</keyword>
<evidence type="ECO:0000313" key="12">
    <source>
        <dbReference type="EMBL" id="KXU80138.1"/>
    </source>
</evidence>
<sequence length="557" mass="60889">MKHLSIRGKTLTLAIVPILMMALLLNVGIWWRAQQTLTDQLDRYRASALEQKKVALAEHVLMAKTAIAHLLSQDSPEAREQAKGILRTLRYAEDGYFYVYDTRGINIAHGIKQALEGKDLSGMTDSEGNKVILDIIKAAESGDGYSRFIWDKPSKGSEQPKLGYAVQLPQWGWVLGTGFYIDDIDDAVARAREEGEAELAITMRDTLLTSLLLTLLTIVGGLWVSRSITRPIQTLVESFHDLAHGEGDLTRRLKLEQGGELGDLARSFNGFIEKIHHLVEQVTSASDRVYQSVETLQRQSGDYLSRMSSHHRETEQVVAAMTEMSSTAHSVAGNAGDAAAATGSADNLSRQTRVVITRAMDGIDTLITDLNAIHEQIGTLTRETDQIQNVVGVISGIADQTNLLALNAAIEAARAGEQGRGFAVVADEVRQLASRTQQSTVEIGTMLQRLQQMVTTAGSLMSESQARHSNTLAETGALVTNLDEMSSAITTINDMNLQIASAAEQQHAVTEEINRNLVAIQQIVAELSEGADATRHTCEELADSGRTLHRLVERFQI</sequence>
<keyword evidence="3 9" id="KW-0812">Transmembrane</keyword>
<accession>A0A175VIM1</accession>
<keyword evidence="5 9" id="KW-0472">Membrane</keyword>
<dbReference type="FunFam" id="1.10.287.950:FF:000001">
    <property type="entry name" value="Methyl-accepting chemotaxis sensory transducer"/>
    <property type="match status" value="1"/>
</dbReference>
<evidence type="ECO:0000256" key="1">
    <source>
        <dbReference type="ARBA" id="ARBA00004651"/>
    </source>
</evidence>
<dbReference type="Gene3D" id="1.10.287.950">
    <property type="entry name" value="Methyl-accepting chemotaxis protein"/>
    <property type="match status" value="1"/>
</dbReference>
<dbReference type="PANTHER" id="PTHR32089:SF55">
    <property type="entry name" value="METHYL ACCEPTING SENSORY TRANSDUCER WITH CACHE_2 SMALL MOLECULE BINDING DOMAIN"/>
    <property type="match status" value="1"/>
</dbReference>
<dbReference type="GO" id="GO:0004888">
    <property type="term" value="F:transmembrane signaling receptor activity"/>
    <property type="evidence" value="ECO:0007669"/>
    <property type="project" value="InterPro"/>
</dbReference>
<dbReference type="PANTHER" id="PTHR32089">
    <property type="entry name" value="METHYL-ACCEPTING CHEMOTAXIS PROTEIN MCPB"/>
    <property type="match status" value="1"/>
</dbReference>
<feature type="domain" description="Methyl-accepting transducer" evidence="10">
    <location>
        <begin position="285"/>
        <end position="521"/>
    </location>
</feature>
<proteinExistence type="inferred from homology"/>
<evidence type="ECO:0000259" key="11">
    <source>
        <dbReference type="PROSITE" id="PS50885"/>
    </source>
</evidence>
<protein>
    <recommendedName>
        <fullName evidence="14">Chemotaxis protein</fullName>
    </recommendedName>
</protein>
<comment type="subcellular location">
    <subcellularLocation>
        <location evidence="1">Cell membrane</location>
        <topology evidence="1">Multi-pass membrane protein</topology>
    </subcellularLocation>
</comment>
<feature type="domain" description="HAMP" evidence="11">
    <location>
        <begin position="226"/>
        <end position="280"/>
    </location>
</feature>
<evidence type="ECO:0008006" key="14">
    <source>
        <dbReference type="Google" id="ProtNLM"/>
    </source>
</evidence>
<feature type="transmembrane region" description="Helical" evidence="9">
    <location>
        <begin position="12"/>
        <end position="31"/>
    </location>
</feature>
<keyword evidence="4 9" id="KW-1133">Transmembrane helix</keyword>
<dbReference type="AlphaFoldDB" id="A0A175VIM1"/>
<dbReference type="SUPFAM" id="SSF58104">
    <property type="entry name" value="Methyl-accepting chemotaxis protein (MCP) signaling domain"/>
    <property type="match status" value="1"/>
</dbReference>
<dbReference type="InterPro" id="IPR033480">
    <property type="entry name" value="sCache_2"/>
</dbReference>
<evidence type="ECO:0000256" key="5">
    <source>
        <dbReference type="ARBA" id="ARBA00023136"/>
    </source>
</evidence>
<keyword evidence="6 8" id="KW-0807">Transducer</keyword>
<name>A0A175VIM1_AEREN</name>
<dbReference type="PRINTS" id="PR00260">
    <property type="entry name" value="CHEMTRNSDUCR"/>
</dbReference>
<dbReference type="Gene3D" id="3.30.450.20">
    <property type="entry name" value="PAS domain"/>
    <property type="match status" value="1"/>
</dbReference>
<dbReference type="InterPro" id="IPR004090">
    <property type="entry name" value="Chemotax_Me-accpt_rcpt"/>
</dbReference>
<dbReference type="Pfam" id="PF00015">
    <property type="entry name" value="MCPsignal"/>
    <property type="match status" value="1"/>
</dbReference>
<evidence type="ECO:0000259" key="10">
    <source>
        <dbReference type="PROSITE" id="PS50111"/>
    </source>
</evidence>
<dbReference type="Proteomes" id="UP000078435">
    <property type="component" value="Unassembled WGS sequence"/>
</dbReference>
<reference evidence="12 13" key="1">
    <citation type="submission" date="2016-02" db="EMBL/GenBank/DDBJ databases">
        <title>Draft genome sequence of Aeromonas trota strain 1999lcr isolated from cerebrospinal fluid (CSF).</title>
        <authorList>
            <person name="Dallagassa C.B."/>
            <person name="Prediger K.C."/>
            <person name="Weiss V.A."/>
            <person name="Assis F.E."/>
            <person name="Baura V."/>
            <person name="Cruz L.M."/>
            <person name="Souza E.M."/>
            <person name="Pedrosa F.O."/>
            <person name="Fadel-Picheth C.M."/>
        </authorList>
    </citation>
    <scope>NUCLEOTIDE SEQUENCE [LARGE SCALE GENOMIC DNA]</scope>
    <source>
        <strain evidence="12 13">1999lcr</strain>
    </source>
</reference>
<dbReference type="SMART" id="SM00304">
    <property type="entry name" value="HAMP"/>
    <property type="match status" value="1"/>
</dbReference>
<evidence type="ECO:0000256" key="7">
    <source>
        <dbReference type="ARBA" id="ARBA00029447"/>
    </source>
</evidence>
<dbReference type="RefSeq" id="WP_061476120.1">
    <property type="nucleotide sequence ID" value="NZ_JMGO02000004.1"/>
</dbReference>
<dbReference type="GO" id="GO:0005886">
    <property type="term" value="C:plasma membrane"/>
    <property type="evidence" value="ECO:0007669"/>
    <property type="project" value="UniProtKB-SubCell"/>
</dbReference>
<dbReference type="Pfam" id="PF00672">
    <property type="entry name" value="HAMP"/>
    <property type="match status" value="1"/>
</dbReference>
<comment type="caution">
    <text evidence="12">The sequence shown here is derived from an EMBL/GenBank/DDBJ whole genome shotgun (WGS) entry which is preliminary data.</text>
</comment>
<gene>
    <name evidence="12" type="ORF">LCR_13640</name>
</gene>